<evidence type="ECO:0000313" key="5">
    <source>
        <dbReference type="Proteomes" id="UP000676325"/>
    </source>
</evidence>
<dbReference type="SMART" id="SM00710">
    <property type="entry name" value="PbH1"/>
    <property type="match status" value="13"/>
</dbReference>
<feature type="compositionally biased region" description="Basic and acidic residues" evidence="2">
    <location>
        <begin position="590"/>
        <end position="613"/>
    </location>
</feature>
<evidence type="ECO:0000256" key="1">
    <source>
        <dbReference type="ARBA" id="ARBA00022737"/>
    </source>
</evidence>
<organism evidence="4 5">
    <name type="scientific">Actinospica acidithermotolerans</name>
    <dbReference type="NCBI Taxonomy" id="2828514"/>
    <lineage>
        <taxon>Bacteria</taxon>
        <taxon>Bacillati</taxon>
        <taxon>Actinomycetota</taxon>
        <taxon>Actinomycetes</taxon>
        <taxon>Catenulisporales</taxon>
        <taxon>Actinospicaceae</taxon>
        <taxon>Actinospica</taxon>
    </lineage>
</organism>
<evidence type="ECO:0000313" key="4">
    <source>
        <dbReference type="EMBL" id="MBR7826605.1"/>
    </source>
</evidence>
<dbReference type="Proteomes" id="UP000676325">
    <property type="component" value="Unassembled WGS sequence"/>
</dbReference>
<dbReference type="GO" id="GO:0006511">
    <property type="term" value="P:ubiquitin-dependent protein catabolic process"/>
    <property type="evidence" value="ECO:0007669"/>
    <property type="project" value="TreeGrafter"/>
</dbReference>
<dbReference type="PANTHER" id="PTHR22990:SF15">
    <property type="entry name" value="F-BOX ONLY PROTEIN 10"/>
    <property type="match status" value="1"/>
</dbReference>
<dbReference type="InterPro" id="IPR011050">
    <property type="entry name" value="Pectin_lyase_fold/virulence"/>
</dbReference>
<reference evidence="4" key="1">
    <citation type="submission" date="2021-04" db="EMBL/GenBank/DDBJ databases">
        <title>Genome based classification of Actinospica acidithermotolerans sp. nov., an actinobacterium isolated from an Indonesian hot spring.</title>
        <authorList>
            <person name="Kusuma A.B."/>
            <person name="Putra K.E."/>
            <person name="Nafisah S."/>
            <person name="Loh J."/>
            <person name="Nouioui I."/>
            <person name="Goodfellow M."/>
        </authorList>
    </citation>
    <scope>NUCLEOTIDE SEQUENCE</scope>
    <source>
        <strain evidence="4">MGRD01-02</strain>
    </source>
</reference>
<dbReference type="InterPro" id="IPR039448">
    <property type="entry name" value="Beta_helix"/>
</dbReference>
<dbReference type="SUPFAM" id="SSF51126">
    <property type="entry name" value="Pectin lyase-like"/>
    <property type="match status" value="2"/>
</dbReference>
<dbReference type="AlphaFoldDB" id="A0A941IFQ7"/>
<feature type="domain" description="Right handed beta helix" evidence="3">
    <location>
        <begin position="117"/>
        <end position="238"/>
    </location>
</feature>
<dbReference type="InterPro" id="IPR012334">
    <property type="entry name" value="Pectin_lyas_fold"/>
</dbReference>
<keyword evidence="1" id="KW-0677">Repeat</keyword>
<evidence type="ECO:0000256" key="2">
    <source>
        <dbReference type="SAM" id="MobiDB-lite"/>
    </source>
</evidence>
<name>A0A941IFQ7_9ACTN</name>
<dbReference type="PANTHER" id="PTHR22990">
    <property type="entry name" value="F-BOX ONLY PROTEIN"/>
    <property type="match status" value="1"/>
</dbReference>
<dbReference type="Pfam" id="PF13229">
    <property type="entry name" value="Beta_helix"/>
    <property type="match status" value="3"/>
</dbReference>
<gene>
    <name evidence="4" type="ORF">KDK95_09840</name>
</gene>
<dbReference type="RefSeq" id="WP_212517753.1">
    <property type="nucleotide sequence ID" value="NZ_JAGSOH010000019.1"/>
</dbReference>
<dbReference type="Gene3D" id="2.160.20.10">
    <property type="entry name" value="Single-stranded right-handed beta-helix, Pectin lyase-like"/>
    <property type="match status" value="3"/>
</dbReference>
<dbReference type="InterPro" id="IPR051550">
    <property type="entry name" value="SCF-Subunits/Alg-Epimerases"/>
</dbReference>
<dbReference type="InterPro" id="IPR006626">
    <property type="entry name" value="PbH1"/>
</dbReference>
<dbReference type="EMBL" id="JAGSOH010000019">
    <property type="protein sequence ID" value="MBR7826605.1"/>
    <property type="molecule type" value="Genomic_DNA"/>
</dbReference>
<comment type="caution">
    <text evidence="4">The sequence shown here is derived from an EMBL/GenBank/DDBJ whole genome shotgun (WGS) entry which is preliminary data.</text>
</comment>
<feature type="domain" description="Right handed beta helix" evidence="3">
    <location>
        <begin position="273"/>
        <end position="373"/>
    </location>
</feature>
<sequence length="613" mass="63366">MTPLPQEAVAGTQQRRVPTRERLSLNLMIANSTESEIVLAAGTYREQIVLDRPVTLVAAGDPGSVRILAERGPALVVRSTATVRGIVLESNDPTWPALFVESGSPVFEQCEVRGARAEAAGSATPTFRRCTFSTSAHAGIYVRERGGARIERCAFNNIRGHALVAAGTARLEMHESRVEASEGAGLRLLDEARADVLSSTFSACQGPGVTVANAASARLLGCRMIGGAAEGVRVDGSSPLRSAAAVAADPAEPTPGQILHALSSGPLAELHGVVIEDCDIVGVALEGVVVGAGQARLDRSRLTGARRAGVLAGGSAKVEIRECAIAGAAAAGVLARGTAKVRAESTDITGCGPYGISAIEHADVEVTDSRVTDSALVSTHLTGHATIRALRSTLRDSRGHGVLARGHAIAELTGCRIETCTRDGVRVEGAADAVLRDSEVAGCRIGIVLATRHHPVVRGCRVRDVQRMGIVVGTGGMPVIGDCEVERTGDGGIFLDHGSAAHIEDCRVRDVAGGGIVVGAGAHPTVRRASVTGSGDAGLYFHDGAAGVFEDCEITLRPGGSAVRMGVGATPEVRGLRETAEAAAAPAPVEDERPLIEDERPLIEDERPMVESV</sequence>
<keyword evidence="5" id="KW-1185">Reference proteome</keyword>
<protein>
    <submittedName>
        <fullName evidence="4">Right-handed parallel beta-helix repeat-containing protein</fullName>
    </submittedName>
</protein>
<feature type="domain" description="Right handed beta helix" evidence="3">
    <location>
        <begin position="382"/>
        <end position="528"/>
    </location>
</feature>
<evidence type="ECO:0000259" key="3">
    <source>
        <dbReference type="Pfam" id="PF13229"/>
    </source>
</evidence>
<accession>A0A941IFQ7</accession>
<proteinExistence type="predicted"/>
<feature type="region of interest" description="Disordered" evidence="2">
    <location>
        <begin position="579"/>
        <end position="613"/>
    </location>
</feature>